<accession>N1R4Y3</accession>
<reference evidence="5" key="1">
    <citation type="submission" date="2015-06" db="UniProtKB">
        <authorList>
            <consortium name="EnsemblPlants"/>
        </authorList>
    </citation>
    <scope>IDENTIFICATION</scope>
</reference>
<dbReference type="GO" id="GO:0005576">
    <property type="term" value="C:extracellular region"/>
    <property type="evidence" value="ECO:0007669"/>
    <property type="project" value="TreeGrafter"/>
</dbReference>
<dbReference type="InterPro" id="IPR032861">
    <property type="entry name" value="TAXi_N"/>
</dbReference>
<name>N1R4Y3_AEGTA</name>
<evidence type="ECO:0000256" key="2">
    <source>
        <dbReference type="ARBA" id="ARBA00022670"/>
    </source>
</evidence>
<dbReference type="SUPFAM" id="SSF50630">
    <property type="entry name" value="Acid proteases"/>
    <property type="match status" value="1"/>
</dbReference>
<dbReference type="InterPro" id="IPR051708">
    <property type="entry name" value="Plant_Aspart_Prot_A1"/>
</dbReference>
<organism evidence="5">
    <name type="scientific">Aegilops tauschii</name>
    <name type="common">Tausch's goatgrass</name>
    <name type="synonym">Aegilops squarrosa</name>
    <dbReference type="NCBI Taxonomy" id="37682"/>
    <lineage>
        <taxon>Eukaryota</taxon>
        <taxon>Viridiplantae</taxon>
        <taxon>Streptophyta</taxon>
        <taxon>Embryophyta</taxon>
        <taxon>Tracheophyta</taxon>
        <taxon>Spermatophyta</taxon>
        <taxon>Magnoliopsida</taxon>
        <taxon>Liliopsida</taxon>
        <taxon>Poales</taxon>
        <taxon>Poaceae</taxon>
        <taxon>BOP clade</taxon>
        <taxon>Pooideae</taxon>
        <taxon>Triticodae</taxon>
        <taxon>Triticeae</taxon>
        <taxon>Triticinae</taxon>
        <taxon>Aegilops</taxon>
    </lineage>
</organism>
<keyword evidence="3" id="KW-0378">Hydrolase</keyword>
<evidence type="ECO:0000256" key="1">
    <source>
        <dbReference type="ARBA" id="ARBA00007447"/>
    </source>
</evidence>
<dbReference type="InterPro" id="IPR021109">
    <property type="entry name" value="Peptidase_aspartic_dom_sf"/>
</dbReference>
<dbReference type="PANTHER" id="PTHR47967">
    <property type="entry name" value="OS07G0603500 PROTEIN-RELATED"/>
    <property type="match status" value="1"/>
</dbReference>
<comment type="similarity">
    <text evidence="1">Belongs to the peptidase A1 family.</text>
</comment>
<dbReference type="GO" id="GO:0008233">
    <property type="term" value="F:peptidase activity"/>
    <property type="evidence" value="ECO:0007669"/>
    <property type="project" value="UniProtKB-KW"/>
</dbReference>
<feature type="domain" description="Xylanase inhibitor N-terminal" evidence="4">
    <location>
        <begin position="98"/>
        <end position="204"/>
    </location>
</feature>
<evidence type="ECO:0000256" key="3">
    <source>
        <dbReference type="ARBA" id="ARBA00022801"/>
    </source>
</evidence>
<keyword evidence="2" id="KW-0645">Protease</keyword>
<evidence type="ECO:0000313" key="5">
    <source>
        <dbReference type="EnsemblPlants" id="EMT33381"/>
    </source>
</evidence>
<dbReference type="Pfam" id="PF14543">
    <property type="entry name" value="TAXi_N"/>
    <property type="match status" value="1"/>
</dbReference>
<sequence length="343" mass="37279">MTVAMPAACSLLLLLLLVAPVAAGNPKRHPIHKPASKCVIKGVRWANWEQLMEEQAPRARLGAVWTPAQAHAATPTFLPHHFGSFAPVAPCPSWVRNNSGSFGQIHYADRTCHAGDYSCAARGRYVEHIYGAGNTSGYLATDKFRLGNTKVRSLVFGCSHKVTVPDSVDVASGFVGFNRGPVSLVSQLRISRFSYFITLPDDPDNNKAFVSLSWADHADAKGSHTPLLAARPNQNPYLYYVNLTGLQVDGQLLTDTPAGTFDVRANGSGGVFLSTTSRRPRTRLCFLTQHFSKLKKVPKLALVFDGADATMELKAQNYFFALRGGRTGLSILTATNGEDIDNY</sequence>
<dbReference type="AlphaFoldDB" id="N1R4Y3"/>
<evidence type="ECO:0000259" key="4">
    <source>
        <dbReference type="Pfam" id="PF14543"/>
    </source>
</evidence>
<dbReference type="EnsemblPlants" id="EMT33381">
    <property type="protein sequence ID" value="EMT33381"/>
    <property type="gene ID" value="F775_22058"/>
</dbReference>
<protein>
    <submittedName>
        <fullName evidence="5">Aspartic proteinase nepenthesin-1</fullName>
    </submittedName>
</protein>
<proteinExistence type="inferred from homology"/>
<dbReference type="PANTHER" id="PTHR47967:SF134">
    <property type="entry name" value="XYLANASE INHIBITOR C-TERMINAL DOMAIN-CONTAINING PROTEIN"/>
    <property type="match status" value="1"/>
</dbReference>
<dbReference type="Gene3D" id="2.40.70.10">
    <property type="entry name" value="Acid Proteases"/>
    <property type="match status" value="2"/>
</dbReference>
<dbReference type="GO" id="GO:0006508">
    <property type="term" value="P:proteolysis"/>
    <property type="evidence" value="ECO:0007669"/>
    <property type="project" value="UniProtKB-KW"/>
</dbReference>